<dbReference type="EC" id="1.1.1.133" evidence="2"/>
<dbReference type="PANTHER" id="PTHR10491:SF4">
    <property type="entry name" value="METHIONINE ADENOSYLTRANSFERASE 2 SUBUNIT BETA"/>
    <property type="match status" value="1"/>
</dbReference>
<gene>
    <name evidence="4" type="primary">rfbD</name>
    <name evidence="4" type="ORF">VB695_12625</name>
</gene>
<evidence type="ECO:0000256" key="2">
    <source>
        <dbReference type="RuleBase" id="RU364082"/>
    </source>
</evidence>
<organism evidence="4 5">
    <name type="scientific">Nodularia spumigena UHCC 0060</name>
    <dbReference type="NCBI Taxonomy" id="3110300"/>
    <lineage>
        <taxon>Bacteria</taxon>
        <taxon>Bacillati</taxon>
        <taxon>Cyanobacteriota</taxon>
        <taxon>Cyanophyceae</taxon>
        <taxon>Nostocales</taxon>
        <taxon>Nodulariaceae</taxon>
        <taxon>Nodularia</taxon>
    </lineage>
</organism>
<dbReference type="InterPro" id="IPR036291">
    <property type="entry name" value="NAD(P)-bd_dom_sf"/>
</dbReference>
<dbReference type="RefSeq" id="WP_006198903.1">
    <property type="nucleotide sequence ID" value="NZ_JAYGHK010000035.1"/>
</dbReference>
<dbReference type="Gene3D" id="3.40.50.720">
    <property type="entry name" value="NAD(P)-binding Rossmann-like Domain"/>
    <property type="match status" value="1"/>
</dbReference>
<dbReference type="GO" id="GO:0008831">
    <property type="term" value="F:dTDP-4-dehydrorhamnose reductase activity"/>
    <property type="evidence" value="ECO:0007669"/>
    <property type="project" value="UniProtKB-EC"/>
</dbReference>
<keyword evidence="5" id="KW-1185">Reference proteome</keyword>
<keyword evidence="2" id="KW-0521">NADP</keyword>
<evidence type="ECO:0000259" key="3">
    <source>
        <dbReference type="Pfam" id="PF04321"/>
    </source>
</evidence>
<comment type="function">
    <text evidence="2">Catalyzes the reduction of dTDP-6-deoxy-L-lyxo-4-hexulose to yield dTDP-L-rhamnose.</text>
</comment>
<protein>
    <recommendedName>
        <fullName evidence="2">dTDP-4-dehydrorhamnose reductase</fullName>
        <ecNumber evidence="2">1.1.1.133</ecNumber>
    </recommendedName>
</protein>
<feature type="domain" description="RmlD-like substrate binding" evidence="3">
    <location>
        <begin position="4"/>
        <end position="289"/>
    </location>
</feature>
<dbReference type="SUPFAM" id="SSF51735">
    <property type="entry name" value="NAD(P)-binding Rossmann-fold domains"/>
    <property type="match status" value="1"/>
</dbReference>
<dbReference type="Proteomes" id="UP001303285">
    <property type="component" value="Unassembled WGS sequence"/>
</dbReference>
<comment type="caution">
    <text evidence="4">The sequence shown here is derived from an EMBL/GenBank/DDBJ whole genome shotgun (WGS) entry which is preliminary data.</text>
</comment>
<dbReference type="CDD" id="cd05254">
    <property type="entry name" value="dTDP_HR_like_SDR_e"/>
    <property type="match status" value="1"/>
</dbReference>
<comment type="similarity">
    <text evidence="1 2">Belongs to the dTDP-4-dehydrorhamnose reductase family.</text>
</comment>
<dbReference type="PANTHER" id="PTHR10491">
    <property type="entry name" value="DTDP-4-DEHYDRORHAMNOSE REDUCTASE"/>
    <property type="match status" value="1"/>
</dbReference>
<dbReference type="InterPro" id="IPR005913">
    <property type="entry name" value="dTDP_dehydrorham_reduct"/>
</dbReference>
<accession>A0ABU5US12</accession>
<sequence>MNESILLLGSNGQVGQELEKILSPKHKIIPLARPKIDLTQPDNLRQIIREIQPQIIINAAAYTAVDKAETEPELATAINAKAPQIIAEESQKLGCFLIHFSTDYVFDGQQTRPYQETDRTNPLGVYGQTKRAGEIAIEQTHPHHIILRTAWVYGTFGKGNFVKTMLRLGKERSEIGVVTDQIGSPTWAQDIADAIAHIIPQLTPEIAGTYHYTNSGVISWYDFAVAIFAEAQHLGFPLTPPQVIPITTAEYPTLARRPAYPVLACGKISQLLGTYPPHWRQRLRLMLKDWFSKS</sequence>
<reference evidence="4 5" key="1">
    <citation type="submission" date="2023-12" db="EMBL/GenBank/DDBJ databases">
        <title>Baltic Sea Cyanobacteria.</title>
        <authorList>
            <person name="Delbaje E."/>
            <person name="Fewer D.P."/>
            <person name="Shishido T.K."/>
        </authorList>
    </citation>
    <scope>NUCLEOTIDE SEQUENCE [LARGE SCALE GENOMIC DNA]</scope>
    <source>
        <strain evidence="4 5">UHCC 0060</strain>
    </source>
</reference>
<evidence type="ECO:0000256" key="1">
    <source>
        <dbReference type="ARBA" id="ARBA00010944"/>
    </source>
</evidence>
<keyword evidence="2 4" id="KW-0560">Oxidoreductase</keyword>
<evidence type="ECO:0000313" key="5">
    <source>
        <dbReference type="Proteomes" id="UP001303285"/>
    </source>
</evidence>
<dbReference type="NCBIfam" id="TIGR01214">
    <property type="entry name" value="rmlD"/>
    <property type="match status" value="1"/>
</dbReference>
<proteinExistence type="inferred from homology"/>
<dbReference type="Gene3D" id="3.90.25.10">
    <property type="entry name" value="UDP-galactose 4-epimerase, domain 1"/>
    <property type="match status" value="1"/>
</dbReference>
<comment type="pathway">
    <text evidence="2">Carbohydrate biosynthesis; dTDP-L-rhamnose biosynthesis.</text>
</comment>
<dbReference type="Pfam" id="PF04321">
    <property type="entry name" value="RmlD_sub_bind"/>
    <property type="match status" value="1"/>
</dbReference>
<dbReference type="EMBL" id="JAYGHK010000035">
    <property type="protein sequence ID" value="MEA5608902.1"/>
    <property type="molecule type" value="Genomic_DNA"/>
</dbReference>
<name>A0ABU5US12_NODSP</name>
<dbReference type="InterPro" id="IPR029903">
    <property type="entry name" value="RmlD-like-bd"/>
</dbReference>
<evidence type="ECO:0000313" key="4">
    <source>
        <dbReference type="EMBL" id="MEA5608902.1"/>
    </source>
</evidence>